<dbReference type="GO" id="GO:0004644">
    <property type="term" value="F:phosphoribosylglycinamide formyltransferase activity"/>
    <property type="evidence" value="ECO:0007669"/>
    <property type="project" value="UniProtKB-UniRule"/>
</dbReference>
<evidence type="ECO:0000313" key="7">
    <source>
        <dbReference type="Proteomes" id="UP000587760"/>
    </source>
</evidence>
<dbReference type="PANTHER" id="PTHR43369">
    <property type="entry name" value="PHOSPHORIBOSYLGLYCINAMIDE FORMYLTRANSFERASE"/>
    <property type="match status" value="1"/>
</dbReference>
<evidence type="ECO:0000313" key="6">
    <source>
        <dbReference type="EMBL" id="MBB6478639.1"/>
    </source>
</evidence>
<dbReference type="GO" id="GO:0005737">
    <property type="term" value="C:cytoplasm"/>
    <property type="evidence" value="ECO:0007669"/>
    <property type="project" value="TreeGrafter"/>
</dbReference>
<feature type="site" description="Raises pKa of active site His" evidence="4">
    <location>
        <position position="147"/>
    </location>
</feature>
<comment type="caution">
    <text evidence="4">Lacks conserved residue(s) required for the propagation of feature annotation.</text>
</comment>
<gene>
    <name evidence="4" type="primary">purN</name>
    <name evidence="6" type="ORF">HNR50_000272</name>
</gene>
<feature type="domain" description="Formyl transferase N-terminal" evidence="5">
    <location>
        <begin position="3"/>
        <end position="184"/>
    </location>
</feature>
<feature type="binding site" evidence="4">
    <location>
        <position position="61"/>
    </location>
    <ligand>
        <name>(6R)-10-formyltetrahydrofolate</name>
        <dbReference type="ChEBI" id="CHEBI:195366"/>
    </ligand>
</feature>
<accession>A0A841R6L8</accession>
<dbReference type="UniPathway" id="UPA00074">
    <property type="reaction ID" value="UER00126"/>
</dbReference>
<keyword evidence="2 4" id="KW-0808">Transferase</keyword>
<dbReference type="Proteomes" id="UP000587760">
    <property type="component" value="Unassembled WGS sequence"/>
</dbReference>
<evidence type="ECO:0000256" key="1">
    <source>
        <dbReference type="ARBA" id="ARBA00005054"/>
    </source>
</evidence>
<dbReference type="Pfam" id="PF00551">
    <property type="entry name" value="Formyl_trans_N"/>
    <property type="match status" value="1"/>
</dbReference>
<feature type="binding site" evidence="4">
    <location>
        <begin position="12"/>
        <end position="14"/>
    </location>
    <ligand>
        <name>N(1)-(5-phospho-beta-D-ribosyl)glycinamide</name>
        <dbReference type="ChEBI" id="CHEBI:143788"/>
    </ligand>
</feature>
<dbReference type="InterPro" id="IPR002376">
    <property type="entry name" value="Formyl_transf_N"/>
</dbReference>
<dbReference type="HAMAP" id="MF_01930">
    <property type="entry name" value="PurN"/>
    <property type="match status" value="1"/>
</dbReference>
<keyword evidence="3 4" id="KW-0658">Purine biosynthesis</keyword>
<feature type="active site" description="Proton donor" evidence="4">
    <location>
        <position position="106"/>
    </location>
</feature>
<dbReference type="GO" id="GO:0006189">
    <property type="term" value="P:'de novo' IMP biosynthetic process"/>
    <property type="evidence" value="ECO:0007669"/>
    <property type="project" value="UniProtKB-UniRule"/>
</dbReference>
<dbReference type="NCBIfam" id="TIGR00639">
    <property type="entry name" value="PurN"/>
    <property type="match status" value="1"/>
</dbReference>
<sequence>MLRVAVLISGGGSNLQSLIDFARTEYNAGYEIVTVISDRPAEGLARAEKAGIQTHLLDRKKGMKVLAENIDNLLENTIDYIVLAGFLSILDRSFIEKWKNRIINIHPALLPDFGGKGMYGMNVHRAVLAAGAEKSGCTVHFVDNGIDTGEIISQMSLDLDKIWNAEQLQKEVLKLEHKLLPQTLHLLCTKGSGK</sequence>
<comment type="pathway">
    <text evidence="1 4">Purine metabolism; IMP biosynthesis via de novo pathway; N(2)-formyl-N(1)-(5-phospho-D-ribosyl)glycinamide from N(1)-(5-phospho-D-ribosyl)glycinamide (10-formyl THF route): step 1/1.</text>
</comment>
<proteinExistence type="inferred from homology"/>
<dbReference type="Gene3D" id="3.40.50.170">
    <property type="entry name" value="Formyl transferase, N-terminal domain"/>
    <property type="match status" value="1"/>
</dbReference>
<evidence type="ECO:0000256" key="4">
    <source>
        <dbReference type="HAMAP-Rule" id="MF_01930"/>
    </source>
</evidence>
<reference evidence="6 7" key="1">
    <citation type="submission" date="2020-08" db="EMBL/GenBank/DDBJ databases">
        <title>Genomic Encyclopedia of Type Strains, Phase IV (KMG-IV): sequencing the most valuable type-strain genomes for metagenomic binning, comparative biology and taxonomic classification.</title>
        <authorList>
            <person name="Goeker M."/>
        </authorList>
    </citation>
    <scope>NUCLEOTIDE SEQUENCE [LARGE SCALE GENOMIC DNA]</scope>
    <source>
        <strain evidence="6 7">DSM 2461</strain>
    </source>
</reference>
<feature type="binding site" evidence="4">
    <location>
        <position position="104"/>
    </location>
    <ligand>
        <name>(6R)-10-formyltetrahydrofolate</name>
        <dbReference type="ChEBI" id="CHEBI:195366"/>
    </ligand>
</feature>
<dbReference type="PANTHER" id="PTHR43369:SF2">
    <property type="entry name" value="PHOSPHORIBOSYLGLYCINAMIDE FORMYLTRANSFERASE"/>
    <property type="match status" value="1"/>
</dbReference>
<comment type="caution">
    <text evidence="6">The sequence shown here is derived from an EMBL/GenBank/DDBJ whole genome shotgun (WGS) entry which is preliminary data.</text>
</comment>
<dbReference type="EMBL" id="JACHGJ010000001">
    <property type="protein sequence ID" value="MBB6478639.1"/>
    <property type="molecule type" value="Genomic_DNA"/>
</dbReference>
<evidence type="ECO:0000259" key="5">
    <source>
        <dbReference type="Pfam" id="PF00551"/>
    </source>
</evidence>
<dbReference type="RefSeq" id="WP_184742669.1">
    <property type="nucleotide sequence ID" value="NZ_JACHGJ010000001.1"/>
</dbReference>
<evidence type="ECO:0000256" key="2">
    <source>
        <dbReference type="ARBA" id="ARBA00022679"/>
    </source>
</evidence>
<evidence type="ECO:0000256" key="3">
    <source>
        <dbReference type="ARBA" id="ARBA00022755"/>
    </source>
</evidence>
<dbReference type="InterPro" id="IPR036477">
    <property type="entry name" value="Formyl_transf_N_sf"/>
</dbReference>
<dbReference type="AlphaFoldDB" id="A0A841R6L8"/>
<comment type="catalytic activity">
    <reaction evidence="4">
        <text>N(1)-(5-phospho-beta-D-ribosyl)glycinamide + (6R)-10-formyltetrahydrofolate = N(2)-formyl-N(1)-(5-phospho-beta-D-ribosyl)glycinamide + (6S)-5,6,7,8-tetrahydrofolate + H(+)</text>
        <dbReference type="Rhea" id="RHEA:15053"/>
        <dbReference type="ChEBI" id="CHEBI:15378"/>
        <dbReference type="ChEBI" id="CHEBI:57453"/>
        <dbReference type="ChEBI" id="CHEBI:143788"/>
        <dbReference type="ChEBI" id="CHEBI:147286"/>
        <dbReference type="ChEBI" id="CHEBI:195366"/>
        <dbReference type="EC" id="2.1.2.2"/>
    </reaction>
</comment>
<organism evidence="6 7">
    <name type="scientific">Spirochaeta isovalerica</name>
    <dbReference type="NCBI Taxonomy" id="150"/>
    <lineage>
        <taxon>Bacteria</taxon>
        <taxon>Pseudomonadati</taxon>
        <taxon>Spirochaetota</taxon>
        <taxon>Spirochaetia</taxon>
        <taxon>Spirochaetales</taxon>
        <taxon>Spirochaetaceae</taxon>
        <taxon>Spirochaeta</taxon>
    </lineage>
</organism>
<protein>
    <recommendedName>
        <fullName evidence="4">Phosphoribosylglycinamide formyltransferase</fullName>
        <ecNumber evidence="4">2.1.2.2</ecNumber>
    </recommendedName>
    <alternativeName>
        <fullName evidence="4">5'-phosphoribosylglycinamide transformylase</fullName>
    </alternativeName>
    <alternativeName>
        <fullName evidence="4">GAR transformylase</fullName>
        <shortName evidence="4">GART</shortName>
    </alternativeName>
</protein>
<dbReference type="EC" id="2.1.2.2" evidence="4"/>
<comment type="similarity">
    <text evidence="4">Belongs to the GART family.</text>
</comment>
<dbReference type="SUPFAM" id="SSF53328">
    <property type="entry name" value="Formyltransferase"/>
    <property type="match status" value="1"/>
</dbReference>
<name>A0A841R6L8_9SPIO</name>
<dbReference type="InterPro" id="IPR004607">
    <property type="entry name" value="GART"/>
</dbReference>
<dbReference type="CDD" id="cd08645">
    <property type="entry name" value="FMT_core_GART"/>
    <property type="match status" value="1"/>
</dbReference>
<comment type="function">
    <text evidence="4">Catalyzes the transfer of a formyl group from 10-formyltetrahydrofolate to 5-phospho-ribosyl-glycinamide (GAR), producing 5-phospho-ribosyl-N-formylglycinamide (FGAR) and tetrahydrofolate.</text>
</comment>
<keyword evidence="7" id="KW-1185">Reference proteome</keyword>